<accession>A0A0R2JKY2</accession>
<dbReference type="STRING" id="1620.IV67_GL001368"/>
<dbReference type="GO" id="GO:0016747">
    <property type="term" value="F:acyltransferase activity, transferring groups other than amino-acyl groups"/>
    <property type="evidence" value="ECO:0007669"/>
    <property type="project" value="InterPro"/>
</dbReference>
<dbReference type="Pfam" id="PF00583">
    <property type="entry name" value="Acetyltransf_1"/>
    <property type="match status" value="2"/>
</dbReference>
<dbReference type="InterPro" id="IPR000182">
    <property type="entry name" value="GNAT_dom"/>
</dbReference>
<dbReference type="CDD" id="cd04301">
    <property type="entry name" value="NAT_SF"/>
    <property type="match status" value="2"/>
</dbReference>
<proteinExistence type="predicted"/>
<dbReference type="PANTHER" id="PTHR43877">
    <property type="entry name" value="AMINOALKYLPHOSPHONATE N-ACETYLTRANSFERASE-RELATED-RELATED"/>
    <property type="match status" value="1"/>
</dbReference>
<dbReference type="OrthoDB" id="7163760at2"/>
<evidence type="ECO:0000313" key="5">
    <source>
        <dbReference type="Proteomes" id="UP000051673"/>
    </source>
</evidence>
<comment type="caution">
    <text evidence="4">The sequence shown here is derived from an EMBL/GenBank/DDBJ whole genome shotgun (WGS) entry which is preliminary data.</text>
</comment>
<protein>
    <submittedName>
        <fullName evidence="4">GNAT family acetyltransferase</fullName>
    </submittedName>
</protein>
<dbReference type="RefSeq" id="WP_057786241.1">
    <property type="nucleotide sequence ID" value="NZ_JQCD01000009.1"/>
</dbReference>
<keyword evidence="1 4" id="KW-0808">Transferase</keyword>
<dbReference type="PROSITE" id="PS51186">
    <property type="entry name" value="GNAT"/>
    <property type="match status" value="2"/>
</dbReference>
<evidence type="ECO:0000313" key="4">
    <source>
        <dbReference type="EMBL" id="KRN77841.1"/>
    </source>
</evidence>
<dbReference type="AlphaFoldDB" id="A0A0R2JKY2"/>
<feature type="domain" description="N-acetyltransferase" evidence="3">
    <location>
        <begin position="155"/>
        <end position="289"/>
    </location>
</feature>
<keyword evidence="5" id="KW-1185">Reference proteome</keyword>
<reference evidence="4 5" key="1">
    <citation type="journal article" date="2015" name="Genome Announc.">
        <title>Expanding the biotechnology potential of lactobacilli through comparative genomics of 213 strains and associated genera.</title>
        <authorList>
            <person name="Sun Z."/>
            <person name="Harris H.M."/>
            <person name="McCann A."/>
            <person name="Guo C."/>
            <person name="Argimon S."/>
            <person name="Zhang W."/>
            <person name="Yang X."/>
            <person name="Jeffery I.B."/>
            <person name="Cooney J.C."/>
            <person name="Kagawa T.F."/>
            <person name="Liu W."/>
            <person name="Song Y."/>
            <person name="Salvetti E."/>
            <person name="Wrobel A."/>
            <person name="Rasinkangas P."/>
            <person name="Parkhill J."/>
            <person name="Rea M.C."/>
            <person name="O'Sullivan O."/>
            <person name="Ritari J."/>
            <person name="Douillard F.P."/>
            <person name="Paul Ross R."/>
            <person name="Yang R."/>
            <person name="Briner A.E."/>
            <person name="Felis G.E."/>
            <person name="de Vos W.M."/>
            <person name="Barrangou R."/>
            <person name="Klaenhammer T.R."/>
            <person name="Caufield P.W."/>
            <person name="Cui Y."/>
            <person name="Zhang H."/>
            <person name="O'Toole P.W."/>
        </authorList>
    </citation>
    <scope>NUCLEOTIDE SEQUENCE [LARGE SCALE GENOMIC DNA]</scope>
    <source>
        <strain evidence="4 5">DSM 20014</strain>
    </source>
</reference>
<feature type="domain" description="N-acetyltransferase" evidence="3">
    <location>
        <begin position="4"/>
        <end position="164"/>
    </location>
</feature>
<dbReference type="InterPro" id="IPR050832">
    <property type="entry name" value="Bact_Acetyltransf"/>
</dbReference>
<sequence length="289" mass="33441">MQIEQFTQLTQSQIEDIHLLSQAVHDYDHTHKDAYLSNQYNHFPEMPTFVLGYENESLIGFAMLYADGDIDEIVEISLMVHPSARRKGIGTAIKQRAFEILTEFGYHKVQYLTERAFLVANPDFIMKNQLVVDAEFEYQMRFEKEPVSVESKMGIGIRRMQRADVVQLVPPYMNAFPDSTAHAAEQYLQESLDDTSIETYVLLYEDQPIGYCAVDNGDYYYIFGLFVDAGYRNRGFGAQFMQLIMRELYLQEAKPFVIGVEGDNHQAHHLYQKLGFEDETVLEYLTEGE</sequence>
<dbReference type="Proteomes" id="UP000051673">
    <property type="component" value="Unassembled WGS sequence"/>
</dbReference>
<keyword evidence="2" id="KW-0012">Acyltransferase</keyword>
<name>A0A0R2JKY2_9LACO</name>
<dbReference type="PATRIC" id="fig|1620.3.peg.1383"/>
<dbReference type="Gene3D" id="3.40.630.30">
    <property type="match status" value="2"/>
</dbReference>
<dbReference type="InterPro" id="IPR016181">
    <property type="entry name" value="Acyl_CoA_acyltransferase"/>
</dbReference>
<organism evidence="4 5">
    <name type="scientific">Weissella minor</name>
    <dbReference type="NCBI Taxonomy" id="1620"/>
    <lineage>
        <taxon>Bacteria</taxon>
        <taxon>Bacillati</taxon>
        <taxon>Bacillota</taxon>
        <taxon>Bacilli</taxon>
        <taxon>Lactobacillales</taxon>
        <taxon>Lactobacillaceae</taxon>
        <taxon>Weissella</taxon>
    </lineage>
</organism>
<evidence type="ECO:0000259" key="3">
    <source>
        <dbReference type="PROSITE" id="PS51186"/>
    </source>
</evidence>
<dbReference type="EMBL" id="JQCD01000009">
    <property type="protein sequence ID" value="KRN77841.1"/>
    <property type="molecule type" value="Genomic_DNA"/>
</dbReference>
<gene>
    <name evidence="4" type="ORF">IV67_GL001368</name>
</gene>
<evidence type="ECO:0000256" key="2">
    <source>
        <dbReference type="ARBA" id="ARBA00023315"/>
    </source>
</evidence>
<dbReference type="SUPFAM" id="SSF55729">
    <property type="entry name" value="Acyl-CoA N-acyltransferases (Nat)"/>
    <property type="match status" value="2"/>
</dbReference>
<evidence type="ECO:0000256" key="1">
    <source>
        <dbReference type="ARBA" id="ARBA00022679"/>
    </source>
</evidence>